<sequence length="82" mass="9424">MFTGIDPAGYLGHEILCQYPFKREATILASMQKCHHCDLVTLNCNLRMHCDLNDSHCRNWQVLYLLLQKTSLALITFEAIVV</sequence>
<protein>
    <submittedName>
        <fullName evidence="1">Uncharacterized protein</fullName>
    </submittedName>
</protein>
<organism evidence="1">
    <name type="scientific">Rhipicephalus appendiculatus</name>
    <name type="common">Brown ear tick</name>
    <dbReference type="NCBI Taxonomy" id="34631"/>
    <lineage>
        <taxon>Eukaryota</taxon>
        <taxon>Metazoa</taxon>
        <taxon>Ecdysozoa</taxon>
        <taxon>Arthropoda</taxon>
        <taxon>Chelicerata</taxon>
        <taxon>Arachnida</taxon>
        <taxon>Acari</taxon>
        <taxon>Parasitiformes</taxon>
        <taxon>Ixodida</taxon>
        <taxon>Ixodoidea</taxon>
        <taxon>Ixodidae</taxon>
        <taxon>Rhipicephalinae</taxon>
        <taxon>Rhipicephalus</taxon>
        <taxon>Rhipicephalus</taxon>
    </lineage>
</organism>
<accession>A0A131YC24</accession>
<evidence type="ECO:0000313" key="1">
    <source>
        <dbReference type="EMBL" id="JAP76022.1"/>
    </source>
</evidence>
<dbReference type="EMBL" id="GEDV01012535">
    <property type="protein sequence ID" value="JAP76022.1"/>
    <property type="molecule type" value="Transcribed_RNA"/>
</dbReference>
<dbReference type="AlphaFoldDB" id="A0A131YC24"/>
<reference evidence="1" key="1">
    <citation type="journal article" date="2016" name="Ticks Tick Borne Dis.">
        <title>De novo assembly and annotation of the salivary gland transcriptome of Rhipicephalus appendiculatus male and female ticks during blood feeding.</title>
        <authorList>
            <person name="de Castro M.H."/>
            <person name="de Klerk D."/>
            <person name="Pienaar R."/>
            <person name="Latif A.A."/>
            <person name="Rees D.J."/>
            <person name="Mans B.J."/>
        </authorList>
    </citation>
    <scope>NUCLEOTIDE SEQUENCE</scope>
    <source>
        <tissue evidence="1">Salivary glands</tissue>
    </source>
</reference>
<proteinExistence type="predicted"/>
<name>A0A131YC24_RHIAP</name>